<keyword evidence="3" id="KW-0804">Transcription</keyword>
<evidence type="ECO:0000256" key="1">
    <source>
        <dbReference type="ARBA" id="ARBA00023015"/>
    </source>
</evidence>
<dbReference type="GO" id="GO:0003677">
    <property type="term" value="F:DNA binding"/>
    <property type="evidence" value="ECO:0007669"/>
    <property type="project" value="UniProtKB-KW"/>
</dbReference>
<dbReference type="SUPFAM" id="SSF48008">
    <property type="entry name" value="GntR ligand-binding domain-like"/>
    <property type="match status" value="1"/>
</dbReference>
<dbReference type="GeneID" id="97671081"/>
<sequence>MLEAQKPKTITTQAMEQIRQLIFDGELAAGSDHLESELADRLGMSRTPVREATLMLAQQGLLEVRPRKGVRIATLSLTDMEEIYAVLTELESLAAEEAAEKGYSESDLATLQRAIEAMEDALERQDREDWAVADNDFHEELVRLGGNSRVETIVSMMANQVRRARAMTLFIRPLPVKSNEDHRAVYDAIRQGDPVTARQRHRVHRQHAREVLIDLLKKHKLFQL</sequence>
<organism evidence="5 6">
    <name type="scientific">Roseibium album</name>
    <dbReference type="NCBI Taxonomy" id="311410"/>
    <lineage>
        <taxon>Bacteria</taxon>
        <taxon>Pseudomonadati</taxon>
        <taxon>Pseudomonadota</taxon>
        <taxon>Alphaproteobacteria</taxon>
        <taxon>Hyphomicrobiales</taxon>
        <taxon>Stappiaceae</taxon>
        <taxon>Roseibium</taxon>
    </lineage>
</organism>
<dbReference type="Proteomes" id="UP000049983">
    <property type="component" value="Unassembled WGS sequence"/>
</dbReference>
<dbReference type="RefSeq" id="WP_055111798.1">
    <property type="nucleotide sequence ID" value="NZ_CXWA01000005.1"/>
</dbReference>
<dbReference type="AlphaFoldDB" id="A0A0M7AFK1"/>
<dbReference type="STRING" id="311410.LA5095_00607"/>
<dbReference type="Pfam" id="PF00392">
    <property type="entry name" value="GntR"/>
    <property type="match status" value="1"/>
</dbReference>
<dbReference type="InterPro" id="IPR036390">
    <property type="entry name" value="WH_DNA-bd_sf"/>
</dbReference>
<dbReference type="PANTHER" id="PTHR43537:SF24">
    <property type="entry name" value="GLUCONATE OPERON TRANSCRIPTIONAL REPRESSOR"/>
    <property type="match status" value="1"/>
</dbReference>
<dbReference type="InterPro" id="IPR000524">
    <property type="entry name" value="Tscrpt_reg_HTH_GntR"/>
</dbReference>
<reference evidence="6" key="1">
    <citation type="submission" date="2015-07" db="EMBL/GenBank/DDBJ databases">
        <authorList>
            <person name="Rodrigo-Torres Lidia"/>
            <person name="Arahal R.David."/>
        </authorList>
    </citation>
    <scope>NUCLEOTIDE SEQUENCE [LARGE SCALE GENOMIC DNA]</scope>
    <source>
        <strain evidence="6">CECT 5096</strain>
    </source>
</reference>
<feature type="domain" description="HTH gntR-type" evidence="4">
    <location>
        <begin position="8"/>
        <end position="75"/>
    </location>
</feature>
<dbReference type="Pfam" id="PF07729">
    <property type="entry name" value="FCD"/>
    <property type="match status" value="1"/>
</dbReference>
<keyword evidence="1" id="KW-0805">Transcription regulation</keyword>
<dbReference type="OrthoDB" id="9028214at2"/>
<dbReference type="SMART" id="SM00895">
    <property type="entry name" value="FCD"/>
    <property type="match status" value="1"/>
</dbReference>
<evidence type="ECO:0000256" key="2">
    <source>
        <dbReference type="ARBA" id="ARBA00023125"/>
    </source>
</evidence>
<protein>
    <submittedName>
        <fullName evidence="5">Putative HTH-type transcriptional regulator YdfH</fullName>
    </submittedName>
</protein>
<dbReference type="Gene3D" id="1.20.120.530">
    <property type="entry name" value="GntR ligand-binding domain-like"/>
    <property type="match status" value="1"/>
</dbReference>
<dbReference type="SMART" id="SM00345">
    <property type="entry name" value="HTH_GNTR"/>
    <property type="match status" value="1"/>
</dbReference>
<dbReference type="PANTHER" id="PTHR43537">
    <property type="entry name" value="TRANSCRIPTIONAL REGULATOR, GNTR FAMILY"/>
    <property type="match status" value="1"/>
</dbReference>
<dbReference type="GO" id="GO:0003700">
    <property type="term" value="F:DNA-binding transcription factor activity"/>
    <property type="evidence" value="ECO:0007669"/>
    <property type="project" value="InterPro"/>
</dbReference>
<dbReference type="CDD" id="cd07377">
    <property type="entry name" value="WHTH_GntR"/>
    <property type="match status" value="1"/>
</dbReference>
<dbReference type="EMBL" id="CXWC01000011">
    <property type="protein sequence ID" value="CTQ73669.1"/>
    <property type="molecule type" value="Genomic_DNA"/>
</dbReference>
<dbReference type="PROSITE" id="PS50949">
    <property type="entry name" value="HTH_GNTR"/>
    <property type="match status" value="1"/>
</dbReference>
<proteinExistence type="predicted"/>
<dbReference type="InterPro" id="IPR011711">
    <property type="entry name" value="GntR_C"/>
</dbReference>
<evidence type="ECO:0000259" key="4">
    <source>
        <dbReference type="PROSITE" id="PS50949"/>
    </source>
</evidence>
<accession>A0A0M7AFK1</accession>
<keyword evidence="2" id="KW-0238">DNA-binding</keyword>
<gene>
    <name evidence="5" type="primary">ydfH_7</name>
    <name evidence="5" type="ORF">LA5096_03747</name>
</gene>
<dbReference type="InterPro" id="IPR008920">
    <property type="entry name" value="TF_FadR/GntR_C"/>
</dbReference>
<evidence type="ECO:0000256" key="3">
    <source>
        <dbReference type="ARBA" id="ARBA00023163"/>
    </source>
</evidence>
<dbReference type="InterPro" id="IPR036388">
    <property type="entry name" value="WH-like_DNA-bd_sf"/>
</dbReference>
<keyword evidence="6" id="KW-1185">Reference proteome</keyword>
<evidence type="ECO:0000313" key="5">
    <source>
        <dbReference type="EMBL" id="CTQ73669.1"/>
    </source>
</evidence>
<dbReference type="Gene3D" id="1.10.10.10">
    <property type="entry name" value="Winged helix-like DNA-binding domain superfamily/Winged helix DNA-binding domain"/>
    <property type="match status" value="1"/>
</dbReference>
<evidence type="ECO:0000313" key="6">
    <source>
        <dbReference type="Proteomes" id="UP000049983"/>
    </source>
</evidence>
<dbReference type="SUPFAM" id="SSF46785">
    <property type="entry name" value="Winged helix' DNA-binding domain"/>
    <property type="match status" value="1"/>
</dbReference>
<name>A0A0M7AFK1_9HYPH</name>